<keyword evidence="12" id="KW-0472">Membrane</keyword>
<keyword evidence="8" id="KW-0256">Endoplasmic reticulum</keyword>
<keyword evidence="15" id="KW-0676">Redox-active center</keyword>
<evidence type="ECO:0000256" key="6">
    <source>
        <dbReference type="ARBA" id="ARBA00022630"/>
    </source>
</evidence>
<dbReference type="Pfam" id="PF04137">
    <property type="entry name" value="ERO1"/>
    <property type="match status" value="1"/>
</dbReference>
<evidence type="ECO:0000256" key="19">
    <source>
        <dbReference type="SAM" id="SignalP"/>
    </source>
</evidence>
<dbReference type="InterPro" id="IPR037192">
    <property type="entry name" value="ERO1-like_sf"/>
</dbReference>
<feature type="binding site" evidence="17">
    <location>
        <position position="263"/>
    </location>
    <ligand>
        <name>FAD</name>
        <dbReference type="ChEBI" id="CHEBI:57692"/>
    </ligand>
</feature>
<keyword evidence="9 17" id="KW-0274">FAD</keyword>
<dbReference type="EMBL" id="HACG01036034">
    <property type="protein sequence ID" value="CEK82899.1"/>
    <property type="molecule type" value="Transcribed_RNA"/>
</dbReference>
<feature type="disulfide bond" description="Redox-active" evidence="18">
    <location>
        <begin position="97"/>
        <end position="102"/>
    </location>
</feature>
<feature type="binding site" evidence="17">
    <location>
        <position position="202"/>
    </location>
    <ligand>
        <name>FAD</name>
        <dbReference type="ChEBI" id="CHEBI:57692"/>
    </ligand>
</feature>
<evidence type="ECO:0000256" key="11">
    <source>
        <dbReference type="ARBA" id="ARBA00023002"/>
    </source>
</evidence>
<gene>
    <name evidence="20" type="primary">ORF134127</name>
</gene>
<dbReference type="SUPFAM" id="SSF110019">
    <property type="entry name" value="ERO1-like"/>
    <property type="match status" value="1"/>
</dbReference>
<evidence type="ECO:0000256" key="1">
    <source>
        <dbReference type="ARBA" id="ARBA00001974"/>
    </source>
</evidence>
<dbReference type="GO" id="GO:0034975">
    <property type="term" value="P:protein folding in endoplasmic reticulum"/>
    <property type="evidence" value="ECO:0007669"/>
    <property type="project" value="InterPro"/>
</dbReference>
<evidence type="ECO:0000256" key="10">
    <source>
        <dbReference type="ARBA" id="ARBA00022982"/>
    </source>
</evidence>
<feature type="binding site" evidence="17">
    <location>
        <position position="297"/>
    </location>
    <ligand>
        <name>FAD</name>
        <dbReference type="ChEBI" id="CHEBI:57692"/>
    </ligand>
</feature>
<evidence type="ECO:0000256" key="9">
    <source>
        <dbReference type="ARBA" id="ARBA00022827"/>
    </source>
</evidence>
<keyword evidence="10" id="KW-0249">Electron transport</keyword>
<keyword evidence="13 18" id="KW-1015">Disulfide bond</keyword>
<organism evidence="20">
    <name type="scientific">Arion vulgaris</name>
    <dbReference type="NCBI Taxonomy" id="1028688"/>
    <lineage>
        <taxon>Eukaryota</taxon>
        <taxon>Metazoa</taxon>
        <taxon>Spiralia</taxon>
        <taxon>Lophotrochozoa</taxon>
        <taxon>Mollusca</taxon>
        <taxon>Gastropoda</taxon>
        <taxon>Heterobranchia</taxon>
        <taxon>Euthyneura</taxon>
        <taxon>Panpulmonata</taxon>
        <taxon>Eupulmonata</taxon>
        <taxon>Stylommatophora</taxon>
        <taxon>Helicina</taxon>
        <taxon>Arionoidea</taxon>
        <taxon>Arionidae</taxon>
        <taxon>Arion</taxon>
    </lineage>
</organism>
<evidence type="ECO:0000256" key="8">
    <source>
        <dbReference type="ARBA" id="ARBA00022824"/>
    </source>
</evidence>
<feature type="binding site" evidence="17">
    <location>
        <position position="260"/>
    </location>
    <ligand>
        <name>FAD</name>
        <dbReference type="ChEBI" id="CHEBI:57692"/>
    </ligand>
</feature>
<feature type="binding site" evidence="17">
    <location>
        <position position="213"/>
    </location>
    <ligand>
        <name>FAD</name>
        <dbReference type="ChEBI" id="CHEBI:57692"/>
    </ligand>
</feature>
<feature type="disulfide bond" description="Redox-active" evidence="18">
    <location>
        <begin position="402"/>
        <end position="405"/>
    </location>
</feature>
<comment type="subcellular location">
    <subcellularLocation>
        <location evidence="2">Endoplasmic reticulum membrane</location>
        <topology evidence="2">Peripheral membrane protein</topology>
        <orientation evidence="2">Lumenal side</orientation>
    </subcellularLocation>
</comment>
<dbReference type="AlphaFoldDB" id="A0A0B7APC8"/>
<dbReference type="PANTHER" id="PTHR12613">
    <property type="entry name" value="ERO1-RELATED"/>
    <property type="match status" value="1"/>
</dbReference>
<keyword evidence="7 19" id="KW-0732">Signal</keyword>
<feature type="binding site" evidence="17">
    <location>
        <position position="200"/>
    </location>
    <ligand>
        <name>FAD</name>
        <dbReference type="ChEBI" id="CHEBI:57692"/>
    </ligand>
</feature>
<sequence length="472" mass="54590">MHVSLSRTMAVNLFIKLIVAVLTLEQFLAINWDIADRCFCKLKGEIDDCSCKVETLDLFNNNKVYPRLKSLLARNYFKYFRVNLKKGCPFWPEDSRCIVRDCHVDVCSENEVPIKTKLAEDDQEVHKNKYSKESITIDENKEKCAMEKELGALDSTITDEKRTDFQTWLQHDESLPLFCELDDEDSSDLEYVDLHRNPERYTGYKGSSAHRIWKSIYEENCFRPENNLNDGQLPSTHYGSDVSLDSDMCLEKRVFYHLVSGLHTSINIHLSDQYLFQAKAGFGASTWDHNLNEFLFRFDPEITNGQGPQRLRNLYFAYLIELRALAKATPYLTQEDFYTGDQTEDADLKEGISNLLNLIKSFPDHFNEKKLFKTNTKAKRQLKAQFVQHFQNISRIMDCVECDKCRLWGKLQVLGMGTALKILFSGDSIKNKSFHLTRTEVVALFNAFGRLSSSIYAIETFRKLAGKPIQNI</sequence>
<evidence type="ECO:0000256" key="12">
    <source>
        <dbReference type="ARBA" id="ARBA00023136"/>
    </source>
</evidence>
<dbReference type="GO" id="GO:0005789">
    <property type="term" value="C:endoplasmic reticulum membrane"/>
    <property type="evidence" value="ECO:0007669"/>
    <property type="project" value="UniProtKB-SubCell"/>
</dbReference>
<dbReference type="GO" id="GO:0071949">
    <property type="term" value="F:FAD binding"/>
    <property type="evidence" value="ECO:0007669"/>
    <property type="project" value="InterPro"/>
</dbReference>
<evidence type="ECO:0000256" key="15">
    <source>
        <dbReference type="ARBA" id="ARBA00023284"/>
    </source>
</evidence>
<comment type="cofactor">
    <cofactor evidence="1 17">
        <name>FAD</name>
        <dbReference type="ChEBI" id="CHEBI:57692"/>
    </cofactor>
</comment>
<evidence type="ECO:0000256" key="18">
    <source>
        <dbReference type="PIRSR" id="PIRSR017205-3"/>
    </source>
</evidence>
<evidence type="ECO:0000256" key="14">
    <source>
        <dbReference type="ARBA" id="ARBA00023180"/>
    </source>
</evidence>
<evidence type="ECO:0000256" key="7">
    <source>
        <dbReference type="ARBA" id="ARBA00022729"/>
    </source>
</evidence>
<dbReference type="InterPro" id="IPR007266">
    <property type="entry name" value="Ero1"/>
</dbReference>
<feature type="signal peptide" evidence="19">
    <location>
        <begin position="1"/>
        <end position="29"/>
    </location>
</feature>
<evidence type="ECO:0000256" key="16">
    <source>
        <dbReference type="PIRSR" id="PIRSR017205-1"/>
    </source>
</evidence>
<protein>
    <submittedName>
        <fullName evidence="20">Uncharacterized protein</fullName>
    </submittedName>
</protein>
<dbReference type="GO" id="GO:0016972">
    <property type="term" value="F:thiol oxidase activity"/>
    <property type="evidence" value="ECO:0007669"/>
    <property type="project" value="InterPro"/>
</dbReference>
<accession>A0A0B7APC8</accession>
<name>A0A0B7APC8_9EUPU</name>
<evidence type="ECO:0000313" key="20">
    <source>
        <dbReference type="EMBL" id="CEK82899.1"/>
    </source>
</evidence>
<feature type="chain" id="PRO_5002111524" evidence="19">
    <location>
        <begin position="30"/>
        <end position="472"/>
    </location>
</feature>
<evidence type="ECO:0000256" key="5">
    <source>
        <dbReference type="ARBA" id="ARBA00022448"/>
    </source>
</evidence>
<keyword evidence="11" id="KW-0560">Oxidoreductase</keyword>
<feature type="active site" description="Nucleophile" evidence="16">
    <location>
        <position position="402"/>
    </location>
</feature>
<feature type="active site" evidence="16">
    <location>
        <position position="405"/>
    </location>
</feature>
<feature type="disulfide bond" evidence="18">
    <location>
        <begin position="144"/>
        <end position="179"/>
    </location>
</feature>
<reference evidence="20" key="1">
    <citation type="submission" date="2014-12" db="EMBL/GenBank/DDBJ databases">
        <title>Insight into the proteome of Arion vulgaris.</title>
        <authorList>
            <person name="Aradska J."/>
            <person name="Bulat T."/>
            <person name="Smidak R."/>
            <person name="Sarate P."/>
            <person name="Gangsoo J."/>
            <person name="Sialana F."/>
            <person name="Bilban M."/>
            <person name="Lubec G."/>
        </authorList>
    </citation>
    <scope>NUCLEOTIDE SEQUENCE</scope>
    <source>
        <tissue evidence="20">Skin</tissue>
    </source>
</reference>
<keyword evidence="5" id="KW-0813">Transport</keyword>
<evidence type="ECO:0000256" key="13">
    <source>
        <dbReference type="ARBA" id="ARBA00023157"/>
    </source>
</evidence>
<dbReference type="GO" id="GO:0015035">
    <property type="term" value="F:protein-disulfide reductase activity"/>
    <property type="evidence" value="ECO:0007669"/>
    <property type="project" value="InterPro"/>
</dbReference>
<comment type="subunit">
    <text evidence="4">May function both as a monomer and a homodimer.</text>
</comment>
<keyword evidence="6" id="KW-0285">Flavoprotein</keyword>
<dbReference type="PIRSF" id="PIRSF017205">
    <property type="entry name" value="ERO1"/>
    <property type="match status" value="1"/>
</dbReference>
<evidence type="ECO:0000256" key="4">
    <source>
        <dbReference type="ARBA" id="ARBA00011802"/>
    </source>
</evidence>
<proteinExistence type="inferred from homology"/>
<evidence type="ECO:0000256" key="17">
    <source>
        <dbReference type="PIRSR" id="PIRSR017205-2"/>
    </source>
</evidence>
<dbReference type="PANTHER" id="PTHR12613:SF0">
    <property type="entry name" value="ERO1-LIKE PROTEIN"/>
    <property type="match status" value="1"/>
</dbReference>
<comment type="similarity">
    <text evidence="3">Belongs to the EROs family.</text>
</comment>
<keyword evidence="14" id="KW-0325">Glycoprotein</keyword>
<evidence type="ECO:0000256" key="3">
    <source>
        <dbReference type="ARBA" id="ARBA00008277"/>
    </source>
</evidence>
<evidence type="ECO:0000256" key="2">
    <source>
        <dbReference type="ARBA" id="ARBA00004367"/>
    </source>
</evidence>